<dbReference type="Proteomes" id="UP000295132">
    <property type="component" value="Unassembled WGS sequence"/>
</dbReference>
<keyword evidence="1" id="KW-0472">Membrane</keyword>
<feature type="transmembrane region" description="Helical" evidence="1">
    <location>
        <begin position="49"/>
        <end position="72"/>
    </location>
</feature>
<gene>
    <name evidence="2" type="ORF">E2K98_12990</name>
</gene>
<dbReference type="AlphaFoldDB" id="A0A4R5VT65"/>
<keyword evidence="1" id="KW-1133">Transmembrane helix</keyword>
<evidence type="ECO:0000313" key="2">
    <source>
        <dbReference type="EMBL" id="TDK61797.1"/>
    </source>
</evidence>
<comment type="caution">
    <text evidence="2">The sequence shown here is derived from an EMBL/GenBank/DDBJ whole genome shotgun (WGS) entry which is preliminary data.</text>
</comment>
<protein>
    <submittedName>
        <fullName evidence="2">Uncharacterized protein</fullName>
    </submittedName>
</protein>
<dbReference type="EMBL" id="SMYO01000005">
    <property type="protein sequence ID" value="TDK61797.1"/>
    <property type="molecule type" value="Genomic_DNA"/>
</dbReference>
<keyword evidence="1" id="KW-0812">Transmembrane</keyword>
<feature type="transmembrane region" description="Helical" evidence="1">
    <location>
        <begin position="14"/>
        <end position="37"/>
    </location>
</feature>
<accession>A0A4R5VT65</accession>
<sequence>MDYYGNALKVEGDWLWQSLLAFCVTLMVSVIYFFIFFSVFDGGNPAETAIYTIGTITVILLSFLITLIFYLIELVQRK</sequence>
<evidence type="ECO:0000313" key="3">
    <source>
        <dbReference type="Proteomes" id="UP000295132"/>
    </source>
</evidence>
<organism evidence="2 3">
    <name type="scientific">Bacillus salipaludis</name>
    <dbReference type="NCBI Taxonomy" id="2547811"/>
    <lineage>
        <taxon>Bacteria</taxon>
        <taxon>Bacillati</taxon>
        <taxon>Bacillota</taxon>
        <taxon>Bacilli</taxon>
        <taxon>Bacillales</taxon>
        <taxon>Bacillaceae</taxon>
        <taxon>Bacillus</taxon>
    </lineage>
</organism>
<evidence type="ECO:0000256" key="1">
    <source>
        <dbReference type="SAM" id="Phobius"/>
    </source>
</evidence>
<name>A0A4R5VT65_9BACI</name>
<proteinExistence type="predicted"/>
<reference evidence="2 3" key="1">
    <citation type="submission" date="2019-03" db="EMBL/GenBank/DDBJ databases">
        <title>Bacillus niacini sp. nov. a Nicotinate-Metabolizing Mesophile Isolated from Soil.</title>
        <authorList>
            <person name="Zhang G."/>
        </authorList>
    </citation>
    <scope>NUCLEOTIDE SEQUENCE [LARGE SCALE GENOMIC DNA]</scope>
    <source>
        <strain evidence="2 3">WN066</strain>
    </source>
</reference>